<dbReference type="Pfam" id="PF04825">
    <property type="entry name" value="Rad21_Rec8_N"/>
    <property type="match status" value="1"/>
</dbReference>
<dbReference type="KEGG" id="nnu:104593334"/>
<dbReference type="GO" id="GO:0007062">
    <property type="term" value="P:sister chromatid cohesion"/>
    <property type="evidence" value="ECO:0000318"/>
    <property type="project" value="GO_Central"/>
</dbReference>
<dbReference type="InterPro" id="IPR006910">
    <property type="entry name" value="Rad21_Rec8_N"/>
</dbReference>
<evidence type="ECO:0000313" key="10">
    <source>
        <dbReference type="Proteomes" id="UP000189703"/>
    </source>
</evidence>
<keyword evidence="3" id="KW-0131">Cell cycle</keyword>
<feature type="compositionally biased region" description="Polar residues" evidence="7">
    <location>
        <begin position="465"/>
        <end position="474"/>
    </location>
</feature>
<evidence type="ECO:0000256" key="7">
    <source>
        <dbReference type="SAM" id="MobiDB-lite"/>
    </source>
</evidence>
<feature type="region of interest" description="Disordered" evidence="7">
    <location>
        <begin position="454"/>
        <end position="474"/>
    </location>
</feature>
<evidence type="ECO:0000256" key="6">
    <source>
        <dbReference type="ARBA" id="ARBA00064543"/>
    </source>
</evidence>
<dbReference type="STRING" id="4432.A0A1U7ZCS5"/>
<evidence type="ECO:0000256" key="2">
    <source>
        <dbReference type="ARBA" id="ARBA00009870"/>
    </source>
</evidence>
<keyword evidence="4" id="KW-0159">Chromosome partition</keyword>
<proteinExistence type="inferred from homology"/>
<evidence type="ECO:0000256" key="1">
    <source>
        <dbReference type="ARBA" id="ARBA00004123"/>
    </source>
</evidence>
<reference evidence="11" key="1">
    <citation type="submission" date="2025-08" db="UniProtKB">
        <authorList>
            <consortium name="RefSeq"/>
        </authorList>
    </citation>
    <scope>IDENTIFICATION</scope>
</reference>
<dbReference type="Gene3D" id="1.10.10.580">
    <property type="entry name" value="Structural maintenance of chromosome 1. Chain E"/>
    <property type="match status" value="1"/>
</dbReference>
<evidence type="ECO:0000256" key="5">
    <source>
        <dbReference type="ARBA" id="ARBA00023242"/>
    </source>
</evidence>
<keyword evidence="3" id="KW-0132">Cell division</keyword>
<evidence type="ECO:0000259" key="9">
    <source>
        <dbReference type="Pfam" id="PF04825"/>
    </source>
</evidence>
<gene>
    <name evidence="11" type="primary">LOC104593334</name>
</gene>
<protein>
    <submittedName>
        <fullName evidence="11">Sister chromatid cohesion 1 protein 4-like</fullName>
    </submittedName>
</protein>
<dbReference type="InterPro" id="IPR006909">
    <property type="entry name" value="Rad21/Rec8_C_eu"/>
</dbReference>
<evidence type="ECO:0000256" key="3">
    <source>
        <dbReference type="ARBA" id="ARBA00022776"/>
    </source>
</evidence>
<feature type="domain" description="Rad21/Rec8-like protein C-terminal eukaryotic" evidence="8">
    <location>
        <begin position="1214"/>
        <end position="1265"/>
    </location>
</feature>
<keyword evidence="3" id="KW-0498">Mitosis</keyword>
<accession>A0A1U7ZCS5</accession>
<organism evidence="10 11">
    <name type="scientific">Nelumbo nucifera</name>
    <name type="common">Sacred lotus</name>
    <dbReference type="NCBI Taxonomy" id="4432"/>
    <lineage>
        <taxon>Eukaryota</taxon>
        <taxon>Viridiplantae</taxon>
        <taxon>Streptophyta</taxon>
        <taxon>Embryophyta</taxon>
        <taxon>Tracheophyta</taxon>
        <taxon>Spermatophyta</taxon>
        <taxon>Magnoliopsida</taxon>
        <taxon>Proteales</taxon>
        <taxon>Nelumbonaceae</taxon>
        <taxon>Nelumbo</taxon>
    </lineage>
</organism>
<dbReference type="PANTHER" id="PTHR12585:SF69">
    <property type="entry name" value="FI11703P"/>
    <property type="match status" value="1"/>
</dbReference>
<dbReference type="AlphaFoldDB" id="A0A1U7ZCS5"/>
<evidence type="ECO:0000256" key="4">
    <source>
        <dbReference type="ARBA" id="ARBA00022829"/>
    </source>
</evidence>
<dbReference type="OMA" id="HNEPMAV"/>
<feature type="region of interest" description="Disordered" evidence="7">
    <location>
        <begin position="642"/>
        <end position="669"/>
    </location>
</feature>
<keyword evidence="5" id="KW-0539">Nucleus</keyword>
<evidence type="ECO:0000259" key="8">
    <source>
        <dbReference type="Pfam" id="PF04824"/>
    </source>
</evidence>
<dbReference type="InterPro" id="IPR023093">
    <property type="entry name" value="ScpA-like_C"/>
</dbReference>
<feature type="domain" description="Rad21/Rec8-like protein N-terminal" evidence="9">
    <location>
        <begin position="1"/>
        <end position="101"/>
    </location>
</feature>
<feature type="region of interest" description="Disordered" evidence="7">
    <location>
        <begin position="249"/>
        <end position="283"/>
    </location>
</feature>
<dbReference type="InterPro" id="IPR039781">
    <property type="entry name" value="Rad21/Rec8-like"/>
</dbReference>
<feature type="region of interest" description="Disordered" evidence="7">
    <location>
        <begin position="296"/>
        <end position="341"/>
    </location>
</feature>
<dbReference type="RefSeq" id="XP_010251392.1">
    <property type="nucleotide sequence ID" value="XM_010253090.2"/>
</dbReference>
<dbReference type="FunFam" id="1.10.10.580:FF:000002">
    <property type="entry name" value="Sister chromatid cohesion 1 protein 4"/>
    <property type="match status" value="1"/>
</dbReference>
<dbReference type="OrthoDB" id="10071381at2759"/>
<dbReference type="GO" id="GO:0005634">
    <property type="term" value="C:nucleus"/>
    <property type="evidence" value="ECO:0007669"/>
    <property type="project" value="UniProtKB-SubCell"/>
</dbReference>
<dbReference type="GO" id="GO:0003682">
    <property type="term" value="F:chromatin binding"/>
    <property type="evidence" value="ECO:0000318"/>
    <property type="project" value="GO_Central"/>
</dbReference>
<sequence>MFYSQFILAKKGPLGTIWIAAHLERKLRKNQVADTDIGVSVDSILFPEAPIALRLSSHLLLGVVRIYSRKVNYLFHDCSEALLKVKQAFRSTAVDLPPEESTAPYHSITLPETFDLDDFELPDSAFFQSNYVDHHVSTREQITLQDTMDGVVYSTSQFGLDEQFGDGDTSQIGLDLDEDLFLNKNKAAADMLSLEDDVDLQASGQPMTPFTVDIDDEQTIEGTADVEIMVEGGLGEQIDSDLCDPMRADDSSILNGDPIQNPDQNEEVFPCKPIDCPSSNPSEELVECAQAQQIDSDLCDPKRDDDSSILNGDPIQNPDQNEDDFPCKPIDRPSSNPSEDLVECAQAPFTPGLMEESIQAKQPGDSLSAAEGMDHIAPDVSRTISSPTSVLVEQPKPVSPVSECSDRVITAADGQEQAEALQNGAMNNKDPTGVVNEACTPTCALPSSPDLLLGSDGGHELGEAQTKSCTRSQDSQILSPVGSVEKSCGCNPALQACSSQKNQSDSFSLSDGNLADNVPESREMGLCSHGLSEREEDLQTSGVSAVQGEVCQRTTLVDTTLETDASSVPRPAEDILENHVKLDGHLDNDMPAPETLLSVPTEVTSLPNHLLLEPTPEKETVQECEGSEDGVKILSGKKRCSMESTPALQSGKSTKLSGVPQSKRTVESIPDDDDLLSSILVGRRTSALKLRPTPPIHEVASSKRPRLATPRSSVTKRKVPLDDSMVLHGDTIRQQLTNTEDIRRVRRKAPCTHSEIWMIQKNLLEVEIFSEPIFTGIAIELIGLHNQTYDLTEFAVSQNDAKHIGLEAVKDTELSTSADPTNETSMEGLSEPVVAVNDGEENPHEVFVPTENQHFQEHATNSVGYNAQDQGLGPTNLTQVDPSKYEQLGEMTAMETDRLDGKTAESVAHNPTNGVELPLPTSPFAGDNCNALSDLIIESSSQHKLDDHSAEKDASVMDRTDGGRVDVTEASSVLSEGVSRAGDVSSLEEGEGGKSVDMVLPNFSQECNLDIGENSSIAVGSLEARYHLADSSTRIENGSPSSPGVFIENGEQTDSIVITGDGTKGGMEANESGDLQENELVVGKTERNDGIPSLMPISVEEPQNELNMEMQDHTFDGVENLGSQEANLKSTTDAEITALDNGAVRDSIDCEHTIDGNDTGFLNVDDDDVEDEEDNGMPGGEEAQFFDNSGWSLRTRAVARYLQTLFDNEAGHSRKLLSVDNLLAGKTRKEASRMFFETLVLKTRDYIHVEQGNPFDKIHIKPRVKLMKSEF</sequence>
<dbReference type="GO" id="GO:0007059">
    <property type="term" value="P:chromosome segregation"/>
    <property type="evidence" value="ECO:0007669"/>
    <property type="project" value="UniProtKB-KW"/>
</dbReference>
<evidence type="ECO:0000313" key="11">
    <source>
        <dbReference type="RefSeq" id="XP_010251392.1"/>
    </source>
</evidence>
<feature type="compositionally biased region" description="Basic and acidic residues" evidence="7">
    <location>
        <begin position="942"/>
        <end position="967"/>
    </location>
</feature>
<dbReference type="GO" id="GO:1990414">
    <property type="term" value="P:replication-born double-strand break repair via sister chromatid exchange"/>
    <property type="evidence" value="ECO:0000318"/>
    <property type="project" value="GO_Central"/>
</dbReference>
<name>A0A1U7ZCS5_NELNU</name>
<dbReference type="CDD" id="cd21793">
    <property type="entry name" value="Rad21_Rec8_M_AtSYN1-like"/>
    <property type="match status" value="1"/>
</dbReference>
<comment type="subunit">
    <text evidence="6">Component of the cohesin complex.</text>
</comment>
<dbReference type="SUPFAM" id="SSF46785">
    <property type="entry name" value="Winged helix' DNA-binding domain"/>
    <property type="match status" value="1"/>
</dbReference>
<dbReference type="GO" id="GO:0008278">
    <property type="term" value="C:cohesin complex"/>
    <property type="evidence" value="ECO:0000318"/>
    <property type="project" value="GO_Central"/>
</dbReference>
<dbReference type="eggNOG" id="KOG1213">
    <property type="taxonomic scope" value="Eukaryota"/>
</dbReference>
<comment type="similarity">
    <text evidence="2">Belongs to the rad21 family.</text>
</comment>
<dbReference type="FunCoup" id="A0A1U7ZCS5">
    <property type="interactions" value="2055"/>
</dbReference>
<dbReference type="Proteomes" id="UP000189703">
    <property type="component" value="Unplaced"/>
</dbReference>
<feature type="region of interest" description="Disordered" evidence="7">
    <location>
        <begin position="942"/>
        <end position="993"/>
    </location>
</feature>
<dbReference type="InterPro" id="IPR036390">
    <property type="entry name" value="WH_DNA-bd_sf"/>
</dbReference>
<feature type="compositionally biased region" description="Polar residues" evidence="7">
    <location>
        <begin position="642"/>
        <end position="663"/>
    </location>
</feature>
<dbReference type="Pfam" id="PF04824">
    <property type="entry name" value="Rad21_Rec8"/>
    <property type="match status" value="1"/>
</dbReference>
<keyword evidence="10" id="KW-1185">Reference proteome</keyword>
<dbReference type="PANTHER" id="PTHR12585">
    <property type="entry name" value="SCC1 / RAD21 FAMILY MEMBER"/>
    <property type="match status" value="1"/>
</dbReference>
<comment type="subcellular location">
    <subcellularLocation>
        <location evidence="1">Nucleus</location>
    </subcellularLocation>
</comment>
<dbReference type="GeneID" id="104593334"/>
<dbReference type="InParanoid" id="A0A1U7ZCS5"/>